<proteinExistence type="predicted"/>
<dbReference type="OrthoDB" id="5591786at2759"/>
<organism evidence="1 2">
    <name type="scientific">Escovopsis weberi</name>
    <dbReference type="NCBI Taxonomy" id="150374"/>
    <lineage>
        <taxon>Eukaryota</taxon>
        <taxon>Fungi</taxon>
        <taxon>Dikarya</taxon>
        <taxon>Ascomycota</taxon>
        <taxon>Pezizomycotina</taxon>
        <taxon>Sordariomycetes</taxon>
        <taxon>Hypocreomycetidae</taxon>
        <taxon>Hypocreales</taxon>
        <taxon>Hypocreaceae</taxon>
        <taxon>Escovopsis</taxon>
    </lineage>
</organism>
<accession>A0A0M9VRJ5</accession>
<sequence length="282" mass="30880">MPFLWPGADADSVPANASPSSIYRSVPSMQAYRNNLTALSQVHNALSREPEVKLYTGRSKVSLDIGGCVDRANPHTINHLITGMLGGEEIVVAAFDDGDVVAYLVRDVVDYVFGNSSRPMCITSRHKKARVRSPPKAFFHENVGRSAWGLAVHAKSRLLAVSSNRCEVTVFAFSLTSCRGSGGQQVSESCDCCPRCQAAASGIPRRERNWRILIVFTSEASNIPNISFLDSRNGQAEMICAVDILGALWFAPIWKAFQSVTRIGPSQEKAFRSEESWPNTSR</sequence>
<protein>
    <submittedName>
        <fullName evidence="1">Uncharacterized protein</fullName>
    </submittedName>
</protein>
<comment type="caution">
    <text evidence="1">The sequence shown here is derived from an EMBL/GenBank/DDBJ whole genome shotgun (WGS) entry which is preliminary data.</text>
</comment>
<evidence type="ECO:0000313" key="1">
    <source>
        <dbReference type="EMBL" id="KOS16689.1"/>
    </source>
</evidence>
<dbReference type="AlphaFoldDB" id="A0A0M9VRJ5"/>
<reference evidence="1 2" key="1">
    <citation type="submission" date="2015-07" db="EMBL/GenBank/DDBJ databases">
        <title>The genome of the fungus Escovopsis weberi, a specialized disease agent of ant agriculture.</title>
        <authorList>
            <person name="de Man T.J."/>
            <person name="Stajich J.E."/>
            <person name="Kubicek C.P."/>
            <person name="Chenthamara K."/>
            <person name="Atanasova L."/>
            <person name="Druzhinina I.S."/>
            <person name="Birnbaum S."/>
            <person name="Barribeau S.M."/>
            <person name="Teiling C."/>
            <person name="Suen G."/>
            <person name="Currie C."/>
            <person name="Gerardo N.M."/>
        </authorList>
    </citation>
    <scope>NUCLEOTIDE SEQUENCE [LARGE SCALE GENOMIC DNA]</scope>
</reference>
<evidence type="ECO:0000313" key="2">
    <source>
        <dbReference type="Proteomes" id="UP000053831"/>
    </source>
</evidence>
<gene>
    <name evidence="1" type="ORF">ESCO_004860</name>
</gene>
<name>A0A0M9VRJ5_ESCWE</name>
<keyword evidence="2" id="KW-1185">Reference proteome</keyword>
<dbReference type="EMBL" id="LGSR01000029">
    <property type="protein sequence ID" value="KOS16689.1"/>
    <property type="molecule type" value="Genomic_DNA"/>
</dbReference>
<dbReference type="InterPro" id="IPR014839">
    <property type="entry name" value="Crt10"/>
</dbReference>
<dbReference type="STRING" id="150374.A0A0M9VRJ5"/>
<dbReference type="Pfam" id="PF08728">
    <property type="entry name" value="CRT10"/>
    <property type="match status" value="1"/>
</dbReference>
<dbReference type="Proteomes" id="UP000053831">
    <property type="component" value="Unassembled WGS sequence"/>
</dbReference>